<dbReference type="InterPro" id="IPR019458">
    <property type="entry name" value="Est1-like_N"/>
</dbReference>
<feature type="compositionally biased region" description="Basic and acidic residues" evidence="1">
    <location>
        <begin position="641"/>
        <end position="650"/>
    </location>
</feature>
<protein>
    <recommendedName>
        <fullName evidence="6">Telomerase activating protein Est1-like N-terminal domain-containing protein</fullName>
    </recommendedName>
</protein>
<feature type="compositionally biased region" description="Basic and acidic residues" evidence="1">
    <location>
        <begin position="467"/>
        <end position="476"/>
    </location>
</feature>
<dbReference type="PANTHER" id="PTHR15696:SF36">
    <property type="entry name" value="NONSENSE-MEDIATED MRNA DECAY FACTOR"/>
    <property type="match status" value="1"/>
</dbReference>
<feature type="region of interest" description="Disordered" evidence="1">
    <location>
        <begin position="464"/>
        <end position="519"/>
    </location>
</feature>
<keyword evidence="5" id="KW-1185">Reference proteome</keyword>
<dbReference type="EMBL" id="JACAZH010000020">
    <property type="protein sequence ID" value="KAF7345287.1"/>
    <property type="molecule type" value="Genomic_DNA"/>
</dbReference>
<feature type="region of interest" description="Disordered" evidence="1">
    <location>
        <begin position="343"/>
        <end position="378"/>
    </location>
</feature>
<sequence length="757" mass="82053">MSEQAALVAREARSIHGGLKTLLAGDVWANYREADFQRKNLRRRYLHLLLLYPNARETRDAGTHLWMQTSYAFIALYKQRLSALSAHANATGDSTNPNNNHHNGGNDKKEGNRKQVETRKLLQRFRQFLADEDRFWRALVGRVQRAYGIVLPPHFAANANLPPELLAGAASGLTGGGATASGGTGAEGEDAVEDRMNHFGFPAVPQDGETTEGARVDEGTAHSVLSKALVCLGDIARYREQYKFPPKGKGPHNFHGPHGGGKKGQMYIEPRPNYTRARALYLAAHALAPAEGNAAHQLAILAGYESDTLASVAWYLRALCVRAPFDTAGENLAGVLSRVSAVERRTNNTSKGKKDTDPDGVGEDPALTDEEAEERDPPRVRIERFRRELVLLHALWRERNTPPTQTLALSAHTARAFARLVAARALPEELIVRVVLLSQGAVWVGRMVVVAPLTTMNANAAVMTNADAEKGKDKEKGRKHGRSSSSRALSSTLDAHVETENVNGNGNAKKTSDNGNANVNGQAKQAAHLAHLLALHTALLNVGVRELGEVDVYSVPAPAPVPAAVPVAPRGGHGGRGEEARKAGRRDGGGDAPSGRWKRGWRHGRASAEFRRTLPALRVASKWLLANWGWVREFVGEAEGEAARGKREGNGGDEGEEEAELAAQRVRFWATYADFLRLLARTFPAGLLPKLTVDGGTEGAVLEGEDQGRDGEEGEVELELELEEDVDVRGWLPLRGLMGGPCPLPPAPRGGRRRVFL</sequence>
<dbReference type="AlphaFoldDB" id="A0A8H6XQI4"/>
<evidence type="ECO:0008006" key="6">
    <source>
        <dbReference type="Google" id="ProtNLM"/>
    </source>
</evidence>
<feature type="compositionally biased region" description="Acidic residues" evidence="1">
    <location>
        <begin position="358"/>
        <end position="374"/>
    </location>
</feature>
<dbReference type="InterPro" id="IPR018834">
    <property type="entry name" value="DNA/RNA-bd_Est1-type"/>
</dbReference>
<evidence type="ECO:0000259" key="3">
    <source>
        <dbReference type="Pfam" id="PF10374"/>
    </source>
</evidence>
<dbReference type="Proteomes" id="UP000623467">
    <property type="component" value="Unassembled WGS sequence"/>
</dbReference>
<evidence type="ECO:0000256" key="1">
    <source>
        <dbReference type="SAM" id="MobiDB-lite"/>
    </source>
</evidence>
<dbReference type="Pfam" id="PF10373">
    <property type="entry name" value="EST1_DNA_bind"/>
    <property type="match status" value="1"/>
</dbReference>
<evidence type="ECO:0000259" key="2">
    <source>
        <dbReference type="Pfam" id="PF10373"/>
    </source>
</evidence>
<feature type="domain" description="Telomerase activating protein Est1-like N-terminal" evidence="3">
    <location>
        <begin position="63"/>
        <end position="242"/>
    </location>
</feature>
<dbReference type="Pfam" id="PF10374">
    <property type="entry name" value="EST1"/>
    <property type="match status" value="1"/>
</dbReference>
<dbReference type="PANTHER" id="PTHR15696">
    <property type="entry name" value="SMG-7 SUPPRESSOR WITH MORPHOLOGICAL EFFECT ON GENITALIA PROTEIN 7"/>
    <property type="match status" value="1"/>
</dbReference>
<proteinExistence type="predicted"/>
<comment type="caution">
    <text evidence="4">The sequence shown here is derived from an EMBL/GenBank/DDBJ whole genome shotgun (WGS) entry which is preliminary data.</text>
</comment>
<feature type="region of interest" description="Disordered" evidence="1">
    <location>
        <begin position="89"/>
        <end position="114"/>
    </location>
</feature>
<feature type="compositionally biased region" description="Basic and acidic residues" evidence="1">
    <location>
        <begin position="343"/>
        <end position="357"/>
    </location>
</feature>
<feature type="compositionally biased region" description="Basic and acidic residues" evidence="1">
    <location>
        <begin position="104"/>
        <end position="114"/>
    </location>
</feature>
<dbReference type="Gene3D" id="1.25.40.10">
    <property type="entry name" value="Tetratricopeptide repeat domain"/>
    <property type="match status" value="1"/>
</dbReference>
<dbReference type="InterPro" id="IPR045153">
    <property type="entry name" value="Est1/Ebs1-like"/>
</dbReference>
<gene>
    <name evidence="4" type="ORF">MSAN_01905400</name>
</gene>
<feature type="domain" description="DNA/RNA-binding" evidence="2">
    <location>
        <begin position="277"/>
        <end position="375"/>
    </location>
</feature>
<reference evidence="4" key="1">
    <citation type="submission" date="2020-05" db="EMBL/GenBank/DDBJ databases">
        <title>Mycena genomes resolve the evolution of fungal bioluminescence.</title>
        <authorList>
            <person name="Tsai I.J."/>
        </authorList>
    </citation>
    <scope>NUCLEOTIDE SEQUENCE</scope>
    <source>
        <strain evidence="4">160909Yilan</strain>
    </source>
</reference>
<feature type="compositionally biased region" description="Basic and acidic residues" evidence="1">
    <location>
        <begin position="575"/>
        <end position="589"/>
    </location>
</feature>
<accession>A0A8H6XQI4</accession>
<feature type="region of interest" description="Disordered" evidence="1">
    <location>
        <begin position="639"/>
        <end position="658"/>
    </location>
</feature>
<dbReference type="SUPFAM" id="SSF48452">
    <property type="entry name" value="TPR-like"/>
    <property type="match status" value="1"/>
</dbReference>
<evidence type="ECO:0000313" key="4">
    <source>
        <dbReference type="EMBL" id="KAF7345287.1"/>
    </source>
</evidence>
<feature type="region of interest" description="Disordered" evidence="1">
    <location>
        <begin position="564"/>
        <end position="600"/>
    </location>
</feature>
<dbReference type="OrthoDB" id="69928at2759"/>
<feature type="compositionally biased region" description="Polar residues" evidence="1">
    <location>
        <begin position="500"/>
        <end position="519"/>
    </location>
</feature>
<evidence type="ECO:0000313" key="5">
    <source>
        <dbReference type="Proteomes" id="UP000623467"/>
    </source>
</evidence>
<dbReference type="InterPro" id="IPR011990">
    <property type="entry name" value="TPR-like_helical_dom_sf"/>
</dbReference>
<name>A0A8H6XQI4_9AGAR</name>
<organism evidence="4 5">
    <name type="scientific">Mycena sanguinolenta</name>
    <dbReference type="NCBI Taxonomy" id="230812"/>
    <lineage>
        <taxon>Eukaryota</taxon>
        <taxon>Fungi</taxon>
        <taxon>Dikarya</taxon>
        <taxon>Basidiomycota</taxon>
        <taxon>Agaricomycotina</taxon>
        <taxon>Agaricomycetes</taxon>
        <taxon>Agaricomycetidae</taxon>
        <taxon>Agaricales</taxon>
        <taxon>Marasmiineae</taxon>
        <taxon>Mycenaceae</taxon>
        <taxon>Mycena</taxon>
    </lineage>
</organism>